<dbReference type="InterPro" id="IPR043130">
    <property type="entry name" value="CDP-OH_PTrfase_TM_dom"/>
</dbReference>
<feature type="transmembrane region" description="Helical" evidence="12">
    <location>
        <begin position="7"/>
        <end position="29"/>
    </location>
</feature>
<evidence type="ECO:0000256" key="7">
    <source>
        <dbReference type="ARBA" id="ARBA00023098"/>
    </source>
</evidence>
<keyword evidence="9" id="KW-0594">Phospholipid biosynthesis</keyword>
<dbReference type="InterPro" id="IPR048254">
    <property type="entry name" value="CDP_ALCOHOL_P_TRANSF_CS"/>
</dbReference>
<gene>
    <name evidence="13" type="ORF">E0L93_07650</name>
</gene>
<evidence type="ECO:0000256" key="5">
    <source>
        <dbReference type="ARBA" id="ARBA00022692"/>
    </source>
</evidence>
<evidence type="ECO:0000256" key="9">
    <source>
        <dbReference type="ARBA" id="ARBA00023209"/>
    </source>
</evidence>
<comment type="caution">
    <text evidence="13">The sequence shown here is derived from an EMBL/GenBank/DDBJ whole genome shotgun (WGS) entry which is preliminary data.</text>
</comment>
<dbReference type="EMBL" id="SKBU01000015">
    <property type="protein sequence ID" value="TCJ16610.1"/>
    <property type="molecule type" value="Genomic_DNA"/>
</dbReference>
<organism evidence="13 14">
    <name type="scientific">Rubrobacter taiwanensis</name>
    <dbReference type="NCBI Taxonomy" id="185139"/>
    <lineage>
        <taxon>Bacteria</taxon>
        <taxon>Bacillati</taxon>
        <taxon>Actinomycetota</taxon>
        <taxon>Rubrobacteria</taxon>
        <taxon>Rubrobacterales</taxon>
        <taxon>Rubrobacteraceae</taxon>
        <taxon>Rubrobacter</taxon>
    </lineage>
</organism>
<keyword evidence="14" id="KW-1185">Reference proteome</keyword>
<dbReference type="PANTHER" id="PTHR14269:SF62">
    <property type="entry name" value="CDP-DIACYLGLYCEROL--GLYCEROL-3-PHOSPHATE 3-PHOSPHATIDYLTRANSFERASE 1, CHLOROPLASTIC"/>
    <property type="match status" value="1"/>
</dbReference>
<evidence type="ECO:0000256" key="11">
    <source>
        <dbReference type="RuleBase" id="RU003750"/>
    </source>
</evidence>
<keyword evidence="8 12" id="KW-0472">Membrane</keyword>
<dbReference type="PANTHER" id="PTHR14269">
    <property type="entry name" value="CDP-DIACYLGLYCEROL--GLYCEROL-3-PHOSPHATE 3-PHOSPHATIDYLTRANSFERASE-RELATED"/>
    <property type="match status" value="1"/>
</dbReference>
<evidence type="ECO:0000256" key="6">
    <source>
        <dbReference type="ARBA" id="ARBA00022989"/>
    </source>
</evidence>
<dbReference type="GO" id="GO:0016020">
    <property type="term" value="C:membrane"/>
    <property type="evidence" value="ECO:0007669"/>
    <property type="project" value="UniProtKB-SubCell"/>
</dbReference>
<evidence type="ECO:0000313" key="13">
    <source>
        <dbReference type="EMBL" id="TCJ16610.1"/>
    </source>
</evidence>
<dbReference type="PROSITE" id="PS00379">
    <property type="entry name" value="CDP_ALCOHOL_P_TRANSF"/>
    <property type="match status" value="1"/>
</dbReference>
<evidence type="ECO:0000256" key="2">
    <source>
        <dbReference type="ARBA" id="ARBA00010441"/>
    </source>
</evidence>
<dbReference type="Proteomes" id="UP000295244">
    <property type="component" value="Unassembled WGS sequence"/>
</dbReference>
<dbReference type="OrthoDB" id="9796672at2"/>
<keyword evidence="4 11" id="KW-0808">Transferase</keyword>
<dbReference type="InterPro" id="IPR004570">
    <property type="entry name" value="Phosphatidylglycerol_P_synth"/>
</dbReference>
<evidence type="ECO:0000256" key="10">
    <source>
        <dbReference type="ARBA" id="ARBA00023264"/>
    </source>
</evidence>
<dbReference type="InterPro" id="IPR000462">
    <property type="entry name" value="CDP-OH_P_trans"/>
</dbReference>
<keyword evidence="7" id="KW-0443">Lipid metabolism</keyword>
<evidence type="ECO:0000256" key="4">
    <source>
        <dbReference type="ARBA" id="ARBA00022679"/>
    </source>
</evidence>
<evidence type="ECO:0000256" key="3">
    <source>
        <dbReference type="ARBA" id="ARBA00022516"/>
    </source>
</evidence>
<keyword evidence="5 12" id="KW-0812">Transmembrane</keyword>
<dbReference type="GO" id="GO:0046474">
    <property type="term" value="P:glycerophospholipid biosynthetic process"/>
    <property type="evidence" value="ECO:0007669"/>
    <property type="project" value="TreeGrafter"/>
</dbReference>
<proteinExistence type="inferred from homology"/>
<dbReference type="Pfam" id="PF01066">
    <property type="entry name" value="CDP-OH_P_transf"/>
    <property type="match status" value="1"/>
</dbReference>
<comment type="subcellular location">
    <subcellularLocation>
        <location evidence="1">Membrane</location>
        <topology evidence="1">Multi-pass membrane protein</topology>
    </subcellularLocation>
</comment>
<dbReference type="InterPro" id="IPR050324">
    <property type="entry name" value="CDP-alcohol_PTase-I"/>
</dbReference>
<feature type="transmembrane region" description="Helical" evidence="12">
    <location>
        <begin position="119"/>
        <end position="137"/>
    </location>
</feature>
<evidence type="ECO:0000256" key="12">
    <source>
        <dbReference type="SAM" id="Phobius"/>
    </source>
</evidence>
<feature type="transmembrane region" description="Helical" evidence="12">
    <location>
        <begin position="144"/>
        <end position="163"/>
    </location>
</feature>
<keyword evidence="3" id="KW-0444">Lipid biosynthesis</keyword>
<dbReference type="RefSeq" id="WP_132690619.1">
    <property type="nucleotide sequence ID" value="NZ_SKBU01000015.1"/>
</dbReference>
<name>A0A4R1BH94_9ACTN</name>
<protein>
    <submittedName>
        <fullName evidence="13">CDP-alcohol phosphatidyltransferase family protein</fullName>
    </submittedName>
</protein>
<accession>A0A4R1BH94</accession>
<feature type="transmembrane region" description="Helical" evidence="12">
    <location>
        <begin position="74"/>
        <end position="99"/>
    </location>
</feature>
<keyword evidence="10" id="KW-1208">Phospholipid metabolism</keyword>
<comment type="similarity">
    <text evidence="2 11">Belongs to the CDP-alcohol phosphatidyltransferase class-I family.</text>
</comment>
<keyword evidence="6 12" id="KW-1133">Transmembrane helix</keyword>
<dbReference type="AlphaFoldDB" id="A0A4R1BH94"/>
<sequence>MQTSDRILTAANALTLFRLLLVPVILWLLLAERDLLAALAFVAAGVTDFFDGRLARRSAPTQIGQLLDPAADRLLLSGCAVVLAVRGILPVWAVVILVARDLLAVTGGLVFRGRLRVNFVGKLATAALMAALAALIFGLRELGLLLFYGGFVLSLVSGGIYAAEALRRKEVKP</sequence>
<evidence type="ECO:0000256" key="8">
    <source>
        <dbReference type="ARBA" id="ARBA00023136"/>
    </source>
</evidence>
<evidence type="ECO:0000256" key="1">
    <source>
        <dbReference type="ARBA" id="ARBA00004141"/>
    </source>
</evidence>
<reference evidence="13 14" key="1">
    <citation type="submission" date="2019-03" db="EMBL/GenBank/DDBJ databases">
        <title>Whole genome sequence of a novel Rubrobacter taiwanensis strain, isolated from Yellowstone National Park.</title>
        <authorList>
            <person name="Freed S."/>
            <person name="Ramaley R.F."/>
            <person name="Kyndt J.A."/>
        </authorList>
    </citation>
    <scope>NUCLEOTIDE SEQUENCE [LARGE SCALE GENOMIC DNA]</scope>
    <source>
        <strain evidence="13 14">Yellowstone</strain>
    </source>
</reference>
<dbReference type="PIRSF" id="PIRSF000847">
    <property type="entry name" value="Phos_ph_gly_syn"/>
    <property type="match status" value="1"/>
</dbReference>
<dbReference type="UniPathway" id="UPA00085"/>
<dbReference type="Gene3D" id="1.20.120.1760">
    <property type="match status" value="1"/>
</dbReference>
<dbReference type="GO" id="GO:0008444">
    <property type="term" value="F:CDP-diacylglycerol-glycerol-3-phosphate 3-phosphatidyltransferase activity"/>
    <property type="evidence" value="ECO:0007669"/>
    <property type="project" value="InterPro"/>
</dbReference>
<evidence type="ECO:0000313" key="14">
    <source>
        <dbReference type="Proteomes" id="UP000295244"/>
    </source>
</evidence>